<dbReference type="Proteomes" id="UP001145087">
    <property type="component" value="Unassembled WGS sequence"/>
</dbReference>
<sequence>MKIDSIHFLFYLFVFFLFCTFPGKAQEQDLLIIDSLKKAILTEKQQQKIVDNNNQIAYTFASINIDSTLYYIEKASELAQKINYKKGIAECHYYNARSFIQKGELTKAIESYNESLKIYNYLNDTVNILNIYRGLSYAYSYSASQIISLDYSLKALEIAEELKDSLSLSVIYNNIAAIYHKLDNYESAVYYFQKTLELDLISGKSPDIAITYSNLGMVKVENGNFEEAVSDYSKLKAILPDIESDYVRSYIYLSFAGYHTGLAEYDSANYYITLADHICSDKNYLQIQTRVYRRTGELLFKQKRFEEAISYFDKSIELAKSIQIFEKFPTIYNMKAIACSELGRFEEAYYNSQEGIRFRDSLQNKKIAVSLAEFENEHKLKLEKELLDQQAKNTTIQLKFKLRLAIVTSALLLISIVIFIYFFLRQRKSKLILQKQHAIINEQKSLIEDNFNKLQLNEQKLQKLNATKDKLFSIVAHDLRSPFNALLGFSNELSENYESYDDKLRKKMISLISASSESTLFLLENLLNWARSQSESIMIQKGEYNLKKLIEESISPYLGSAEIKLLHLNNFVSDNIKIWGDKEILKVVISNLFSNAIKFSHKKGEIIISCTKQAKLAEVCIQDSGIGMNKKITDSLFTIDKNTSRIGTLNEKGTGLGLILCREFIQMNDGTIRVKSEENKGSTFCITIPLAEV</sequence>
<dbReference type="CDD" id="cd00082">
    <property type="entry name" value="HisKA"/>
    <property type="match status" value="1"/>
</dbReference>
<evidence type="ECO:0000256" key="7">
    <source>
        <dbReference type="ARBA" id="ARBA00022803"/>
    </source>
</evidence>
<keyword evidence="8" id="KW-0902">Two-component regulatory system</keyword>
<dbReference type="AlphaFoldDB" id="A0A9X3J6G7"/>
<dbReference type="Gene3D" id="1.25.40.10">
    <property type="entry name" value="Tetratricopeptide repeat domain"/>
    <property type="match status" value="3"/>
</dbReference>
<comment type="caution">
    <text evidence="12">The sequence shown here is derived from an EMBL/GenBank/DDBJ whole genome shotgun (WGS) entry which is preliminary data.</text>
</comment>
<dbReference type="EMBL" id="JAPOHD010000024">
    <property type="protein sequence ID" value="MCY1720942.1"/>
    <property type="molecule type" value="Genomic_DNA"/>
</dbReference>
<feature type="domain" description="Histidine kinase" evidence="11">
    <location>
        <begin position="474"/>
        <end position="692"/>
    </location>
</feature>
<dbReference type="SMART" id="SM00388">
    <property type="entry name" value="HisKA"/>
    <property type="match status" value="1"/>
</dbReference>
<dbReference type="PANTHER" id="PTHR43711">
    <property type="entry name" value="TWO-COMPONENT HISTIDINE KINASE"/>
    <property type="match status" value="1"/>
</dbReference>
<keyword evidence="10" id="KW-1133">Transmembrane helix</keyword>
<evidence type="ECO:0000256" key="2">
    <source>
        <dbReference type="ARBA" id="ARBA00012438"/>
    </source>
</evidence>
<dbReference type="SUPFAM" id="SSF48452">
    <property type="entry name" value="TPR-like"/>
    <property type="match status" value="1"/>
</dbReference>
<protein>
    <recommendedName>
        <fullName evidence="2">histidine kinase</fullName>
        <ecNumber evidence="2">2.7.13.3</ecNumber>
    </recommendedName>
</protein>
<dbReference type="Gene3D" id="3.30.565.10">
    <property type="entry name" value="Histidine kinase-like ATPase, C-terminal domain"/>
    <property type="match status" value="1"/>
</dbReference>
<evidence type="ECO:0000256" key="4">
    <source>
        <dbReference type="ARBA" id="ARBA00022679"/>
    </source>
</evidence>
<dbReference type="InterPro" id="IPR011990">
    <property type="entry name" value="TPR-like_helical_dom_sf"/>
</dbReference>
<evidence type="ECO:0000256" key="10">
    <source>
        <dbReference type="SAM" id="Phobius"/>
    </source>
</evidence>
<dbReference type="PROSITE" id="PS50109">
    <property type="entry name" value="HIS_KIN"/>
    <property type="match status" value="1"/>
</dbReference>
<proteinExistence type="predicted"/>
<organism evidence="12 13">
    <name type="scientific">Draconibacterium aestuarii</name>
    <dbReference type="NCBI Taxonomy" id="2998507"/>
    <lineage>
        <taxon>Bacteria</taxon>
        <taxon>Pseudomonadati</taxon>
        <taxon>Bacteroidota</taxon>
        <taxon>Bacteroidia</taxon>
        <taxon>Marinilabiliales</taxon>
        <taxon>Prolixibacteraceae</taxon>
        <taxon>Draconibacterium</taxon>
    </lineage>
</organism>
<dbReference type="EC" id="2.7.13.3" evidence="2"/>
<dbReference type="RefSeq" id="WP_343333276.1">
    <property type="nucleotide sequence ID" value="NZ_JAPOHD010000024.1"/>
</dbReference>
<dbReference type="InterPro" id="IPR019734">
    <property type="entry name" value="TPR_rpt"/>
</dbReference>
<dbReference type="GO" id="GO:0000155">
    <property type="term" value="F:phosphorelay sensor kinase activity"/>
    <property type="evidence" value="ECO:0007669"/>
    <property type="project" value="InterPro"/>
</dbReference>
<evidence type="ECO:0000256" key="5">
    <source>
        <dbReference type="ARBA" id="ARBA00022737"/>
    </source>
</evidence>
<keyword evidence="13" id="KW-1185">Reference proteome</keyword>
<reference evidence="12" key="1">
    <citation type="submission" date="2022-11" db="EMBL/GenBank/DDBJ databases">
        <title>Marilongibacter aestuarii gen. nov., sp. nov., isolated from tidal flat sediment.</title>
        <authorList>
            <person name="Jiayan W."/>
        </authorList>
    </citation>
    <scope>NUCLEOTIDE SEQUENCE</scope>
    <source>
        <strain evidence="12">Z1-6</strain>
    </source>
</reference>
<dbReference type="InterPro" id="IPR050736">
    <property type="entry name" value="Sensor_HK_Regulatory"/>
</dbReference>
<accession>A0A9X3J6G7</accession>
<keyword evidence="5" id="KW-0677">Repeat</keyword>
<dbReference type="InterPro" id="IPR036890">
    <property type="entry name" value="HATPase_C_sf"/>
</dbReference>
<dbReference type="InterPro" id="IPR003661">
    <property type="entry name" value="HisK_dim/P_dom"/>
</dbReference>
<evidence type="ECO:0000256" key="1">
    <source>
        <dbReference type="ARBA" id="ARBA00000085"/>
    </source>
</evidence>
<feature type="repeat" description="TPR" evidence="9">
    <location>
        <begin position="209"/>
        <end position="242"/>
    </location>
</feature>
<gene>
    <name evidence="12" type="ORF">OU798_11360</name>
</gene>
<keyword evidence="4" id="KW-0808">Transferase</keyword>
<feature type="transmembrane region" description="Helical" evidence="10">
    <location>
        <begin position="402"/>
        <end position="424"/>
    </location>
</feature>
<dbReference type="Pfam" id="PF02518">
    <property type="entry name" value="HATPase_c"/>
    <property type="match status" value="1"/>
</dbReference>
<keyword evidence="3" id="KW-0597">Phosphoprotein</keyword>
<dbReference type="Gene3D" id="1.10.287.130">
    <property type="match status" value="1"/>
</dbReference>
<keyword evidence="6" id="KW-0418">Kinase</keyword>
<evidence type="ECO:0000313" key="12">
    <source>
        <dbReference type="EMBL" id="MCY1720942.1"/>
    </source>
</evidence>
<keyword evidence="10" id="KW-0472">Membrane</keyword>
<evidence type="ECO:0000256" key="8">
    <source>
        <dbReference type="ARBA" id="ARBA00023012"/>
    </source>
</evidence>
<dbReference type="Pfam" id="PF00512">
    <property type="entry name" value="HisKA"/>
    <property type="match status" value="1"/>
</dbReference>
<evidence type="ECO:0000259" key="11">
    <source>
        <dbReference type="PROSITE" id="PS50109"/>
    </source>
</evidence>
<evidence type="ECO:0000256" key="3">
    <source>
        <dbReference type="ARBA" id="ARBA00022553"/>
    </source>
</evidence>
<keyword evidence="10" id="KW-0812">Transmembrane</keyword>
<dbReference type="InterPro" id="IPR003594">
    <property type="entry name" value="HATPase_dom"/>
</dbReference>
<dbReference type="PROSITE" id="PS50005">
    <property type="entry name" value="TPR"/>
    <property type="match status" value="3"/>
</dbReference>
<dbReference type="SMART" id="SM00387">
    <property type="entry name" value="HATPase_c"/>
    <property type="match status" value="1"/>
</dbReference>
<dbReference type="SUPFAM" id="SSF55874">
    <property type="entry name" value="ATPase domain of HSP90 chaperone/DNA topoisomerase II/histidine kinase"/>
    <property type="match status" value="1"/>
</dbReference>
<feature type="repeat" description="TPR" evidence="9">
    <location>
        <begin position="289"/>
        <end position="322"/>
    </location>
</feature>
<dbReference type="InterPro" id="IPR036097">
    <property type="entry name" value="HisK_dim/P_sf"/>
</dbReference>
<dbReference type="PROSITE" id="PS50293">
    <property type="entry name" value="TPR_REGION"/>
    <property type="match status" value="1"/>
</dbReference>
<dbReference type="InterPro" id="IPR013105">
    <property type="entry name" value="TPR_2"/>
</dbReference>
<dbReference type="SUPFAM" id="SSF47384">
    <property type="entry name" value="Homodimeric domain of signal transducing histidine kinase"/>
    <property type="match status" value="1"/>
</dbReference>
<evidence type="ECO:0000256" key="9">
    <source>
        <dbReference type="PROSITE-ProRule" id="PRU00339"/>
    </source>
</evidence>
<dbReference type="PRINTS" id="PR00344">
    <property type="entry name" value="BCTRLSENSOR"/>
</dbReference>
<dbReference type="InterPro" id="IPR005467">
    <property type="entry name" value="His_kinase_dom"/>
</dbReference>
<dbReference type="Pfam" id="PF07719">
    <property type="entry name" value="TPR_2"/>
    <property type="match status" value="1"/>
</dbReference>
<dbReference type="PANTHER" id="PTHR43711:SF31">
    <property type="entry name" value="HISTIDINE KINASE"/>
    <property type="match status" value="1"/>
</dbReference>
<dbReference type="SMART" id="SM00028">
    <property type="entry name" value="TPR"/>
    <property type="match status" value="5"/>
</dbReference>
<keyword evidence="7 9" id="KW-0802">TPR repeat</keyword>
<dbReference type="InterPro" id="IPR004358">
    <property type="entry name" value="Sig_transdc_His_kin-like_C"/>
</dbReference>
<dbReference type="Pfam" id="PF13424">
    <property type="entry name" value="TPR_12"/>
    <property type="match status" value="1"/>
</dbReference>
<feature type="repeat" description="TPR" evidence="9">
    <location>
        <begin position="169"/>
        <end position="202"/>
    </location>
</feature>
<evidence type="ECO:0000313" key="13">
    <source>
        <dbReference type="Proteomes" id="UP001145087"/>
    </source>
</evidence>
<comment type="catalytic activity">
    <reaction evidence="1">
        <text>ATP + protein L-histidine = ADP + protein N-phospho-L-histidine.</text>
        <dbReference type="EC" id="2.7.13.3"/>
    </reaction>
</comment>
<evidence type="ECO:0000256" key="6">
    <source>
        <dbReference type="ARBA" id="ARBA00022777"/>
    </source>
</evidence>
<name>A0A9X3J6G7_9BACT</name>